<accession>A0A4Y2IF44</accession>
<organism evidence="2 3">
    <name type="scientific">Araneus ventricosus</name>
    <name type="common">Orbweaver spider</name>
    <name type="synonym">Epeira ventricosa</name>
    <dbReference type="NCBI Taxonomy" id="182803"/>
    <lineage>
        <taxon>Eukaryota</taxon>
        <taxon>Metazoa</taxon>
        <taxon>Ecdysozoa</taxon>
        <taxon>Arthropoda</taxon>
        <taxon>Chelicerata</taxon>
        <taxon>Arachnida</taxon>
        <taxon>Araneae</taxon>
        <taxon>Araneomorphae</taxon>
        <taxon>Entelegynae</taxon>
        <taxon>Araneoidea</taxon>
        <taxon>Araneidae</taxon>
        <taxon>Araneus</taxon>
    </lineage>
</organism>
<protein>
    <submittedName>
        <fullName evidence="2">Uncharacterized protein</fullName>
    </submittedName>
</protein>
<dbReference type="AlphaFoldDB" id="A0A4Y2IF44"/>
<dbReference type="Proteomes" id="UP000499080">
    <property type="component" value="Unassembled WGS sequence"/>
</dbReference>
<name>A0A4Y2IF44_ARAVE</name>
<feature type="compositionally biased region" description="Basic and acidic residues" evidence="1">
    <location>
        <begin position="61"/>
        <end position="81"/>
    </location>
</feature>
<keyword evidence="3" id="KW-1185">Reference proteome</keyword>
<proteinExistence type="predicted"/>
<evidence type="ECO:0000313" key="2">
    <source>
        <dbReference type="EMBL" id="GBM75626.1"/>
    </source>
</evidence>
<evidence type="ECO:0000256" key="1">
    <source>
        <dbReference type="SAM" id="MobiDB-lite"/>
    </source>
</evidence>
<evidence type="ECO:0000313" key="3">
    <source>
        <dbReference type="Proteomes" id="UP000499080"/>
    </source>
</evidence>
<feature type="region of interest" description="Disordered" evidence="1">
    <location>
        <begin position="42"/>
        <end position="81"/>
    </location>
</feature>
<gene>
    <name evidence="2" type="ORF">AVEN_15960_1</name>
</gene>
<dbReference type="EMBL" id="BGPR01002569">
    <property type="protein sequence ID" value="GBM75626.1"/>
    <property type="molecule type" value="Genomic_DNA"/>
</dbReference>
<sequence length="111" mass="12653">MCLDEPIMSCEPKKERLANPSQHRGFFGTAFACLERYFNHKINDSPDRRNSSFRHPPPSFLDRDRCTPSARPGEELIRPSELVQEKKPNACEERSLSIGDACSQCWNLSGI</sequence>
<reference evidence="2 3" key="1">
    <citation type="journal article" date="2019" name="Sci. Rep.">
        <title>Orb-weaving spider Araneus ventricosus genome elucidates the spidroin gene catalogue.</title>
        <authorList>
            <person name="Kono N."/>
            <person name="Nakamura H."/>
            <person name="Ohtoshi R."/>
            <person name="Moran D.A.P."/>
            <person name="Shinohara A."/>
            <person name="Yoshida Y."/>
            <person name="Fujiwara M."/>
            <person name="Mori M."/>
            <person name="Tomita M."/>
            <person name="Arakawa K."/>
        </authorList>
    </citation>
    <scope>NUCLEOTIDE SEQUENCE [LARGE SCALE GENOMIC DNA]</scope>
</reference>
<comment type="caution">
    <text evidence="2">The sequence shown here is derived from an EMBL/GenBank/DDBJ whole genome shotgun (WGS) entry which is preliminary data.</text>
</comment>